<feature type="compositionally biased region" description="Basic and acidic residues" evidence="1">
    <location>
        <begin position="1"/>
        <end position="14"/>
    </location>
</feature>
<gene>
    <name evidence="2" type="ORF">PAXINDRAFT_91400</name>
</gene>
<reference evidence="3" key="2">
    <citation type="submission" date="2015-01" db="EMBL/GenBank/DDBJ databases">
        <title>Evolutionary Origins and Diversification of the Mycorrhizal Mutualists.</title>
        <authorList>
            <consortium name="DOE Joint Genome Institute"/>
            <consortium name="Mycorrhizal Genomics Consortium"/>
            <person name="Kohler A."/>
            <person name="Kuo A."/>
            <person name="Nagy L.G."/>
            <person name="Floudas D."/>
            <person name="Copeland A."/>
            <person name="Barry K.W."/>
            <person name="Cichocki N."/>
            <person name="Veneault-Fourrey C."/>
            <person name="LaButti K."/>
            <person name="Lindquist E.A."/>
            <person name="Lipzen A."/>
            <person name="Lundell T."/>
            <person name="Morin E."/>
            <person name="Murat C."/>
            <person name="Riley R."/>
            <person name="Ohm R."/>
            <person name="Sun H."/>
            <person name="Tunlid A."/>
            <person name="Henrissat B."/>
            <person name="Grigoriev I.V."/>
            <person name="Hibbett D.S."/>
            <person name="Martin F."/>
        </authorList>
    </citation>
    <scope>NUCLEOTIDE SEQUENCE [LARGE SCALE GENOMIC DNA]</scope>
    <source>
        <strain evidence="3">ATCC 200175</strain>
    </source>
</reference>
<dbReference type="InterPro" id="IPR041078">
    <property type="entry name" value="Plavaka"/>
</dbReference>
<dbReference type="EMBL" id="KN820130">
    <property type="protein sequence ID" value="KIJ06845.1"/>
    <property type="molecule type" value="Genomic_DNA"/>
</dbReference>
<reference evidence="2 3" key="1">
    <citation type="submission" date="2014-06" db="EMBL/GenBank/DDBJ databases">
        <authorList>
            <consortium name="DOE Joint Genome Institute"/>
            <person name="Kuo A."/>
            <person name="Kohler A."/>
            <person name="Nagy L.G."/>
            <person name="Floudas D."/>
            <person name="Copeland A."/>
            <person name="Barry K.W."/>
            <person name="Cichocki N."/>
            <person name="Veneault-Fourrey C."/>
            <person name="LaButti K."/>
            <person name="Lindquist E.A."/>
            <person name="Lipzen A."/>
            <person name="Lundell T."/>
            <person name="Morin E."/>
            <person name="Murat C."/>
            <person name="Sun H."/>
            <person name="Tunlid A."/>
            <person name="Henrissat B."/>
            <person name="Grigoriev I.V."/>
            <person name="Hibbett D.S."/>
            <person name="Martin F."/>
            <person name="Nordberg H.P."/>
            <person name="Cantor M.N."/>
            <person name="Hua S.X."/>
        </authorList>
    </citation>
    <scope>NUCLEOTIDE SEQUENCE [LARGE SCALE GENOMIC DNA]</scope>
    <source>
        <strain evidence="2 3">ATCC 200175</strain>
    </source>
</reference>
<protein>
    <submittedName>
        <fullName evidence="2">Uncharacterized protein</fullName>
    </submittedName>
</protein>
<evidence type="ECO:0000313" key="3">
    <source>
        <dbReference type="Proteomes" id="UP000053647"/>
    </source>
</evidence>
<evidence type="ECO:0000313" key="2">
    <source>
        <dbReference type="EMBL" id="KIJ06845.1"/>
    </source>
</evidence>
<sequence length="704" mass="80751">MLSRCKPEGRRCNELGESLPPGVPPPPYTKRPLGDWAPYRNRIEFELAEFLFKRNQMSAGQIDILLDLWAATLLGNGEQPPFANHQDLYKVIDSTPLGSVPWKSFTVTYDGEKPEHNIPQWMNDTFDVWYRDPHEVVKNMLANADYKDEMDYAPFREFSSEGDEQQWQDFMSGSWAWSQADELANDPNTHGATFVPIVLGSDKTTVSVGTGNNEYYPLYVSFGNIRNNVRRAHRDAVSVTAFLAIPKSRWDSRLQSYDVYELFSNRIAAVAPCAGLRRFPQGRGFKQWTGDDSKALMKVYLPAIEGYVPADIVQAFRAFLDFCYLVRRDVITEHTVTQIQDALERFHHYRTIFSTLGVVLTFSLPRQHSMVHYLFLIRLFGALNGLCSSITEAKHIKAVKEPWRRSSRFKALGQMLLTNQRLDKLSAARADFRRRGMLDGTCLSEANGAGVRGHDVQPEENNEDIEVDNGPTSVLAHVELAKTPQYKRARTINELAVELSIPQLPILLHQFLFRQLYPDDERDPDEIPPNVLPHFDGRIWVFNSASSRFFAPSDLSGIKGMRREHIRACPCWRNDYPRYDCIFINTNPELDGMAGMTIARVICFFSFKYDYTLYPCAVVRWFDTVGGAPDEDTGMWIVRPAFRANRTPHIAVIHIDAIYRAAHLIPIYGRHPVPLDIKYYHSYDTFRAFYVNKYADHHAFEIAF</sequence>
<proteinExistence type="predicted"/>
<organism evidence="2 3">
    <name type="scientific">Paxillus involutus ATCC 200175</name>
    <dbReference type="NCBI Taxonomy" id="664439"/>
    <lineage>
        <taxon>Eukaryota</taxon>
        <taxon>Fungi</taxon>
        <taxon>Dikarya</taxon>
        <taxon>Basidiomycota</taxon>
        <taxon>Agaricomycotina</taxon>
        <taxon>Agaricomycetes</taxon>
        <taxon>Agaricomycetidae</taxon>
        <taxon>Boletales</taxon>
        <taxon>Paxilineae</taxon>
        <taxon>Paxillaceae</taxon>
        <taxon>Paxillus</taxon>
    </lineage>
</organism>
<accession>A0A0C9SVV3</accession>
<dbReference type="OrthoDB" id="3199698at2759"/>
<dbReference type="AlphaFoldDB" id="A0A0C9SVV3"/>
<feature type="region of interest" description="Disordered" evidence="1">
    <location>
        <begin position="1"/>
        <end position="28"/>
    </location>
</feature>
<evidence type="ECO:0000256" key="1">
    <source>
        <dbReference type="SAM" id="MobiDB-lite"/>
    </source>
</evidence>
<name>A0A0C9SVV3_PAXIN</name>
<keyword evidence="3" id="KW-1185">Reference proteome</keyword>
<dbReference type="Pfam" id="PF18759">
    <property type="entry name" value="Plavaka"/>
    <property type="match status" value="1"/>
</dbReference>
<dbReference type="HOGENOM" id="CLU_006344_1_0_1"/>
<dbReference type="Proteomes" id="UP000053647">
    <property type="component" value="Unassembled WGS sequence"/>
</dbReference>